<name>A0ABS3WPZ1_9ACTN</name>
<dbReference type="Gene3D" id="1.10.10.1150">
    <property type="entry name" value="Coenzyme PQQ synthesis protein D (PqqD)"/>
    <property type="match status" value="1"/>
</dbReference>
<evidence type="ECO:0000313" key="1">
    <source>
        <dbReference type="EMBL" id="MBO8185187.1"/>
    </source>
</evidence>
<keyword evidence="2" id="KW-1185">Reference proteome</keyword>
<sequence>MSLRLRTDVTTCETDDGLVLLDARSGRYWQLNATGAAILRASLNGATPQQIAARLATRQPVTTEQATRDVQALIEQLEQARLVEAEPRSAS</sequence>
<dbReference type="Proteomes" id="UP001518976">
    <property type="component" value="Unassembled WGS sequence"/>
</dbReference>
<comment type="caution">
    <text evidence="1">The sequence shown here is derived from an EMBL/GenBank/DDBJ whole genome shotgun (WGS) entry which is preliminary data.</text>
</comment>
<proteinExistence type="predicted"/>
<dbReference type="EMBL" id="JAFFZN010000004">
    <property type="protein sequence ID" value="MBO8185187.1"/>
    <property type="molecule type" value="Genomic_DNA"/>
</dbReference>
<dbReference type="Pfam" id="PF05402">
    <property type="entry name" value="PqqD"/>
    <property type="match status" value="1"/>
</dbReference>
<organism evidence="1 2">
    <name type="scientific">Streptomyces spirodelae</name>
    <dbReference type="NCBI Taxonomy" id="2812904"/>
    <lineage>
        <taxon>Bacteria</taxon>
        <taxon>Bacillati</taxon>
        <taxon>Actinomycetota</taxon>
        <taxon>Actinomycetes</taxon>
        <taxon>Kitasatosporales</taxon>
        <taxon>Streptomycetaceae</taxon>
        <taxon>Streptomyces</taxon>
    </lineage>
</organism>
<accession>A0ABS3WPZ1</accession>
<dbReference type="InterPro" id="IPR008792">
    <property type="entry name" value="PQQD"/>
</dbReference>
<dbReference type="InterPro" id="IPR041881">
    <property type="entry name" value="PqqD_sf"/>
</dbReference>
<evidence type="ECO:0000313" key="2">
    <source>
        <dbReference type="Proteomes" id="UP001518976"/>
    </source>
</evidence>
<dbReference type="NCBIfam" id="NF033530">
    <property type="entry name" value="lasso_PqqD_Strm"/>
    <property type="match status" value="1"/>
</dbReference>
<dbReference type="RefSeq" id="WP_209264000.1">
    <property type="nucleotide sequence ID" value="NZ_JAFFZN010000004.1"/>
</dbReference>
<reference evidence="1 2" key="1">
    <citation type="submission" date="2021-02" db="EMBL/GenBank/DDBJ databases">
        <title>Streptomyces spirodelae sp. nov., isolated from duckweed.</title>
        <authorList>
            <person name="Saimee Y."/>
            <person name="Duangmal K."/>
        </authorList>
    </citation>
    <scope>NUCLEOTIDE SEQUENCE [LARGE SCALE GENOMIC DNA]</scope>
    <source>
        <strain evidence="1 2">DW4-2</strain>
    </source>
</reference>
<protein>
    <submittedName>
        <fullName evidence="1">Lasso peptide biosynthesis PqqD family chaperone</fullName>
    </submittedName>
</protein>
<gene>
    <name evidence="1" type="ORF">JW592_06830</name>
</gene>